<reference evidence="2" key="1">
    <citation type="journal article" date="2021" name="Proc. Natl. Acad. Sci. U.S.A.">
        <title>Three genomes in the algal genus Volvox reveal the fate of a haploid sex-determining region after a transition to homothallism.</title>
        <authorList>
            <person name="Yamamoto K."/>
            <person name="Hamaji T."/>
            <person name="Kawai-Toyooka H."/>
            <person name="Matsuzaki R."/>
            <person name="Takahashi F."/>
            <person name="Nishimura Y."/>
            <person name="Kawachi M."/>
            <person name="Noguchi H."/>
            <person name="Minakuchi Y."/>
            <person name="Umen J.G."/>
            <person name="Toyoda A."/>
            <person name="Nozaki H."/>
        </authorList>
    </citation>
    <scope>NUCLEOTIDE SEQUENCE</scope>
    <source>
        <strain evidence="2">NIES-3780</strain>
    </source>
</reference>
<comment type="caution">
    <text evidence="2">The sequence shown here is derived from an EMBL/GenBank/DDBJ whole genome shotgun (WGS) entry which is preliminary data.</text>
</comment>
<gene>
    <name evidence="2" type="ORF">Vafri_14336</name>
</gene>
<dbReference type="Proteomes" id="UP000747399">
    <property type="component" value="Unassembled WGS sequence"/>
</dbReference>
<evidence type="ECO:0000313" key="3">
    <source>
        <dbReference type="Proteomes" id="UP000747399"/>
    </source>
</evidence>
<accession>A0A8J4BE16</accession>
<protein>
    <submittedName>
        <fullName evidence="2">Uncharacterized protein</fullName>
    </submittedName>
</protein>
<sequence>TVPFHLRNIFSLHLYPGYARERIESQMVMTEGVEFRRKAVGRPGTTPDESDSPYQNQSIEREQLQVDISLAADSPASTPRWDAATVWNKALQVMVYAKNSVRHPKPGSLAVAVTSSESFFRNGKAAGADASPRDVISLFPTEDSWISPKNNSYTLIGASCSRRSTARRSNNGNEPRASTIECTSSICFDSPTSSKRSSSNDYINDNTCGTSFSLSYREKASSSPTTQAGHPSSTSSASFLSDVHNTLPMRVTIGSPSEAGASSRGSSAMLGQMASASVAIMQKAMFVPIKGGLLSKRKEKQD</sequence>
<feature type="compositionally biased region" description="Polar residues" evidence="1">
    <location>
        <begin position="221"/>
        <end position="239"/>
    </location>
</feature>
<evidence type="ECO:0000256" key="1">
    <source>
        <dbReference type="SAM" id="MobiDB-lite"/>
    </source>
</evidence>
<feature type="non-terminal residue" evidence="2">
    <location>
        <position position="1"/>
    </location>
</feature>
<organism evidence="2 3">
    <name type="scientific">Volvox africanus</name>
    <dbReference type="NCBI Taxonomy" id="51714"/>
    <lineage>
        <taxon>Eukaryota</taxon>
        <taxon>Viridiplantae</taxon>
        <taxon>Chlorophyta</taxon>
        <taxon>core chlorophytes</taxon>
        <taxon>Chlorophyceae</taxon>
        <taxon>CS clade</taxon>
        <taxon>Chlamydomonadales</taxon>
        <taxon>Volvocaceae</taxon>
        <taxon>Volvox</taxon>
    </lineage>
</organism>
<proteinExistence type="predicted"/>
<keyword evidence="3" id="KW-1185">Reference proteome</keyword>
<feature type="region of interest" description="Disordered" evidence="1">
    <location>
        <begin position="219"/>
        <end position="239"/>
    </location>
</feature>
<evidence type="ECO:0000313" key="2">
    <source>
        <dbReference type="EMBL" id="GIL59611.1"/>
    </source>
</evidence>
<name>A0A8J4BE16_9CHLO</name>
<dbReference type="AlphaFoldDB" id="A0A8J4BE16"/>
<dbReference type="EMBL" id="BNCO01000035">
    <property type="protein sequence ID" value="GIL59611.1"/>
    <property type="molecule type" value="Genomic_DNA"/>
</dbReference>